<evidence type="ECO:0000313" key="2">
    <source>
        <dbReference type="EMBL" id="MFC6635598.1"/>
    </source>
</evidence>
<keyword evidence="1" id="KW-0812">Transmembrane</keyword>
<proteinExistence type="predicted"/>
<gene>
    <name evidence="2" type="ORF">ACFQBM_20195</name>
</gene>
<sequence length="155" mass="16546">MLVSNARLSSPTSGLPRNALYNLAAVAAVFLSVFLTLGAYGHFAAVWVQMMGEDTAMLRRLLLMLPGAMLAGTAVLNILLSKPLWQARGFALTVALAGNLLTMAYLVYLLIRGVPGHPIGTFLALEMSYFILLVGIRAGLVWPAVTETPADAETK</sequence>
<dbReference type="Proteomes" id="UP001596425">
    <property type="component" value="Unassembled WGS sequence"/>
</dbReference>
<dbReference type="EMBL" id="JBHSVR010000001">
    <property type="protein sequence ID" value="MFC6635598.1"/>
    <property type="molecule type" value="Genomic_DNA"/>
</dbReference>
<comment type="caution">
    <text evidence="2">The sequence shown here is derived from an EMBL/GenBank/DDBJ whole genome shotgun (WGS) entry which is preliminary data.</text>
</comment>
<feature type="transmembrane region" description="Helical" evidence="1">
    <location>
        <begin position="123"/>
        <end position="145"/>
    </location>
</feature>
<keyword evidence="1" id="KW-0472">Membrane</keyword>
<accession>A0ABW1YS46</accession>
<evidence type="ECO:0000313" key="3">
    <source>
        <dbReference type="Proteomes" id="UP001596425"/>
    </source>
</evidence>
<dbReference type="RefSeq" id="WP_193192654.1">
    <property type="nucleotide sequence ID" value="NZ_JACZFR010000031.1"/>
</dbReference>
<feature type="transmembrane region" description="Helical" evidence="1">
    <location>
        <begin position="61"/>
        <end position="80"/>
    </location>
</feature>
<organism evidence="2 3">
    <name type="scientific">Microbulbifer taiwanensis</name>
    <dbReference type="NCBI Taxonomy" id="986746"/>
    <lineage>
        <taxon>Bacteria</taxon>
        <taxon>Pseudomonadati</taxon>
        <taxon>Pseudomonadota</taxon>
        <taxon>Gammaproteobacteria</taxon>
        <taxon>Cellvibrionales</taxon>
        <taxon>Microbulbiferaceae</taxon>
        <taxon>Microbulbifer</taxon>
    </lineage>
</organism>
<name>A0ABW1YS46_9GAMM</name>
<keyword evidence="3" id="KW-1185">Reference proteome</keyword>
<feature type="transmembrane region" description="Helical" evidence="1">
    <location>
        <begin position="92"/>
        <end position="111"/>
    </location>
</feature>
<feature type="transmembrane region" description="Helical" evidence="1">
    <location>
        <begin position="20"/>
        <end position="40"/>
    </location>
</feature>
<reference evidence="3" key="1">
    <citation type="journal article" date="2019" name="Int. J. Syst. Evol. Microbiol.">
        <title>The Global Catalogue of Microorganisms (GCM) 10K type strain sequencing project: providing services to taxonomists for standard genome sequencing and annotation.</title>
        <authorList>
            <consortium name="The Broad Institute Genomics Platform"/>
            <consortium name="The Broad Institute Genome Sequencing Center for Infectious Disease"/>
            <person name="Wu L."/>
            <person name="Ma J."/>
        </authorList>
    </citation>
    <scope>NUCLEOTIDE SEQUENCE [LARGE SCALE GENOMIC DNA]</scope>
    <source>
        <strain evidence="3">CGMCC 1.13718</strain>
    </source>
</reference>
<protein>
    <submittedName>
        <fullName evidence="2">Uncharacterized protein</fullName>
    </submittedName>
</protein>
<evidence type="ECO:0000256" key="1">
    <source>
        <dbReference type="SAM" id="Phobius"/>
    </source>
</evidence>
<keyword evidence="1" id="KW-1133">Transmembrane helix</keyword>